<dbReference type="PANTHER" id="PTHR43077">
    <property type="entry name" value="TRANSPORT PERMEASE YVFS-RELATED"/>
    <property type="match status" value="1"/>
</dbReference>
<evidence type="ECO:0000256" key="1">
    <source>
        <dbReference type="ARBA" id="ARBA00004141"/>
    </source>
</evidence>
<dbReference type="NCBIfam" id="TIGR03062">
    <property type="entry name" value="pip_yhgE_Cterm"/>
    <property type="match status" value="1"/>
</dbReference>
<evidence type="ECO:0000256" key="2">
    <source>
        <dbReference type="ARBA" id="ARBA00022692"/>
    </source>
</evidence>
<keyword evidence="3 5" id="KW-1133">Transmembrane helix</keyword>
<feature type="transmembrane region" description="Helical" evidence="5">
    <location>
        <begin position="690"/>
        <end position="711"/>
    </location>
</feature>
<evidence type="ECO:0000256" key="4">
    <source>
        <dbReference type="ARBA" id="ARBA00023136"/>
    </source>
</evidence>
<keyword evidence="7" id="KW-1185">Reference proteome</keyword>
<dbReference type="InterPro" id="IPR017500">
    <property type="entry name" value="Phage_infect_YhgE_N"/>
</dbReference>
<dbReference type="EMBL" id="FNJM01000023">
    <property type="protein sequence ID" value="SDP83692.1"/>
    <property type="molecule type" value="Genomic_DNA"/>
</dbReference>
<organism evidence="6 7">
    <name type="scientific">Clostridium gasigenes</name>
    <dbReference type="NCBI Taxonomy" id="94869"/>
    <lineage>
        <taxon>Bacteria</taxon>
        <taxon>Bacillati</taxon>
        <taxon>Bacillota</taxon>
        <taxon>Clostridia</taxon>
        <taxon>Eubacteriales</taxon>
        <taxon>Clostridiaceae</taxon>
        <taxon>Clostridium</taxon>
    </lineage>
</organism>
<evidence type="ECO:0000313" key="6">
    <source>
        <dbReference type="EMBL" id="SDP83692.1"/>
    </source>
</evidence>
<name>A0A1H0VZ11_9CLOT</name>
<dbReference type="PANTHER" id="PTHR43077:SF10">
    <property type="entry name" value="TRANSPORT PERMEASE PROTEIN"/>
    <property type="match status" value="1"/>
</dbReference>
<dbReference type="NCBIfam" id="TIGR03061">
    <property type="entry name" value="pip_yhgE_Nterm"/>
    <property type="match status" value="1"/>
</dbReference>
<evidence type="ECO:0000256" key="5">
    <source>
        <dbReference type="SAM" id="Phobius"/>
    </source>
</evidence>
<keyword evidence="2 5" id="KW-0812">Transmembrane</keyword>
<evidence type="ECO:0000256" key="3">
    <source>
        <dbReference type="ARBA" id="ARBA00022989"/>
    </source>
</evidence>
<protein>
    <submittedName>
        <fullName evidence="6">Putative membrane protein</fullName>
    </submittedName>
</protein>
<feature type="transmembrane region" description="Helical" evidence="5">
    <location>
        <begin position="603"/>
        <end position="624"/>
    </location>
</feature>
<gene>
    <name evidence="6" type="ORF">SAMN04488529_1236</name>
</gene>
<dbReference type="Gene3D" id="3.40.1710.10">
    <property type="entry name" value="abc type-2 transporter like domain"/>
    <property type="match status" value="1"/>
</dbReference>
<dbReference type="AlphaFoldDB" id="A0A1H0VZ11"/>
<evidence type="ECO:0000313" key="7">
    <source>
        <dbReference type="Proteomes" id="UP000198597"/>
    </source>
</evidence>
<dbReference type="STRING" id="94869.SAMN04488529_1236"/>
<proteinExistence type="predicted"/>
<dbReference type="InterPro" id="IPR017501">
    <property type="entry name" value="Phage_infect_YhgE_C"/>
</dbReference>
<dbReference type="GO" id="GO:0016020">
    <property type="term" value="C:membrane"/>
    <property type="evidence" value="ECO:0007669"/>
    <property type="project" value="UniProtKB-SubCell"/>
</dbReference>
<dbReference type="Proteomes" id="UP000198597">
    <property type="component" value="Unassembled WGS sequence"/>
</dbReference>
<keyword evidence="4 5" id="KW-0472">Membrane</keyword>
<accession>A0A1H0VZ11</accession>
<dbReference type="RefSeq" id="WP_242874028.1">
    <property type="nucleotide sequence ID" value="NZ_FNJM01000023.1"/>
</dbReference>
<reference evidence="6 7" key="1">
    <citation type="submission" date="2016-10" db="EMBL/GenBank/DDBJ databases">
        <authorList>
            <person name="de Groot N.N."/>
        </authorList>
    </citation>
    <scope>NUCLEOTIDE SEQUENCE [LARGE SCALE GENOMIC DNA]</scope>
    <source>
        <strain evidence="6 7">DSM 12272</strain>
    </source>
</reference>
<feature type="transmembrane region" description="Helical" evidence="5">
    <location>
        <begin position="636"/>
        <end position="655"/>
    </location>
</feature>
<feature type="transmembrane region" description="Helical" evidence="5">
    <location>
        <begin position="536"/>
        <end position="555"/>
    </location>
</feature>
<feature type="transmembrane region" description="Helical" evidence="5">
    <location>
        <begin position="576"/>
        <end position="597"/>
    </location>
</feature>
<dbReference type="InterPro" id="IPR051328">
    <property type="entry name" value="T7SS_ABC-Transporter"/>
</dbReference>
<sequence>MQAKRKLRKKGRGKVNNMKKLMIVFKRDLKSIFKNPVALIIVFGICVIPALYAWVNIKACWDPYGNTSTMPIAVINNDKGANMVGENINVGGEVVEELKSNKNIGWKFVSREDADMGIVDGTYFATIEIPESFSEDLTSIVTDKSKKAQIIYKVDTKANPVAGKIAGVAEGTLIDQITSNFISTVNKKAFQKVKGYKEDINKNRDDIIKLKNSIITAGSDMDTIVAVLENVNANSGNLNTYLKVVKDTMPALTGGIAIGQTTTQNTENLIKTTNDSLNTSFKTLKQNLTEMKISIDKIIAILDTINNNENTTEVNNQLNTVNNNINLINDNINSSIQYLEAINKVNTNEAISQTIVSLKLLQSNLNDRASLVTSISNDYLNGKKDNDEVMKQLKSDLQKISEDITKTTNQFENNTMPALNEIASYLTNATKDASQLLKSSNGAVEGVNTLITSATDGSQLTTKVSGDLLEQLKQYKDEIKYLGNQLSKINDNDLNTIFAILQSNPDLMGEFISNPFNIKEVKVYSVPNYGSAMTPVYSVLALWVGGLILTSVLKTEAPKFKGAENLTIRDKYFGKMLIFVTLGIIQGIIIALGNIFLLKVYSVNPFLMVIFSILSSITFSIIIFTNVSLLGNVGKAINIVFMIIQLAGCGGSYPIQLDPLIFRILQPLFPFTYSVGGFREAIAGPLSSSVVLDIVMLLLFCALYIILGFIFKPRLHSIVKVFEKKFHQSGIGE</sequence>
<comment type="subcellular location">
    <subcellularLocation>
        <location evidence="1">Membrane</location>
        <topology evidence="1">Multi-pass membrane protein</topology>
    </subcellularLocation>
</comment>